<dbReference type="GO" id="GO:0004421">
    <property type="term" value="F:hydroxymethylglutaryl-CoA synthase activity"/>
    <property type="evidence" value="ECO:0007669"/>
    <property type="project" value="UniProtKB-EC"/>
</dbReference>
<dbReference type="CDD" id="cd00827">
    <property type="entry name" value="init_cond_enzymes"/>
    <property type="match status" value="1"/>
</dbReference>
<dbReference type="PANTHER" id="PTHR43323">
    <property type="entry name" value="3-HYDROXY-3-METHYLGLUTARYL COENZYME A SYNTHASE"/>
    <property type="match status" value="1"/>
</dbReference>
<organism evidence="8 9">
    <name type="scientific">Rozella allomycis (strain CSF55)</name>
    <dbReference type="NCBI Taxonomy" id="988480"/>
    <lineage>
        <taxon>Eukaryota</taxon>
        <taxon>Fungi</taxon>
        <taxon>Fungi incertae sedis</taxon>
        <taxon>Cryptomycota</taxon>
        <taxon>Cryptomycota incertae sedis</taxon>
        <taxon>Rozella</taxon>
    </lineage>
</organism>
<feature type="binding site" evidence="4">
    <location>
        <position position="227"/>
    </location>
    <ligand>
        <name>CoA</name>
        <dbReference type="ChEBI" id="CHEBI:57287"/>
    </ligand>
</feature>
<feature type="active site" description="Acyl-thioester intermediate" evidence="3">
    <location>
        <position position="136"/>
    </location>
</feature>
<feature type="active site" description="Proton donor/acceptor" evidence="3">
    <location>
        <position position="265"/>
    </location>
</feature>
<feature type="active site" description="Proton donor/acceptor" evidence="3">
    <location>
        <position position="102"/>
    </location>
</feature>
<evidence type="ECO:0000256" key="1">
    <source>
        <dbReference type="ARBA" id="ARBA00007061"/>
    </source>
</evidence>
<dbReference type="NCBIfam" id="TIGR01833">
    <property type="entry name" value="HMG-CoA-S_euk"/>
    <property type="match status" value="1"/>
</dbReference>
<feature type="binding site" evidence="4">
    <location>
        <position position="174"/>
    </location>
    <ligand>
        <name>CoA</name>
        <dbReference type="ChEBI" id="CHEBI:57287"/>
    </ligand>
</feature>
<keyword evidence="2 5" id="KW-0808">Transferase</keyword>
<dbReference type="SUPFAM" id="SSF53901">
    <property type="entry name" value="Thiolase-like"/>
    <property type="match status" value="2"/>
</dbReference>
<evidence type="ECO:0000313" key="9">
    <source>
        <dbReference type="Proteomes" id="UP000281549"/>
    </source>
</evidence>
<dbReference type="InterPro" id="IPR013528">
    <property type="entry name" value="HMG_CoA_synth_N"/>
</dbReference>
<protein>
    <recommendedName>
        <fullName evidence="5">Hydroxymethylglutaryl-CoA synthase</fullName>
        <shortName evidence="5">HMG-CoA synthase</shortName>
        <ecNumber evidence="5">2.3.3.10</ecNumber>
    </recommendedName>
    <alternativeName>
        <fullName evidence="5">3-hydroxy-3-methylglutaryl coenzyme A synthase</fullName>
    </alternativeName>
</protein>
<dbReference type="EC" id="2.3.3.10" evidence="5"/>
<comment type="similarity">
    <text evidence="1 5">Belongs to the thiolase-like superfamily. HMG-CoA synthase family.</text>
</comment>
<evidence type="ECO:0000256" key="3">
    <source>
        <dbReference type="PIRSR" id="PIRSR610122-1"/>
    </source>
</evidence>
<dbReference type="InterPro" id="IPR016039">
    <property type="entry name" value="Thiolase-like"/>
</dbReference>
<dbReference type="InterPro" id="IPR013746">
    <property type="entry name" value="HMG_CoA_synt_C_dom"/>
</dbReference>
<feature type="binding site" evidence="4">
    <location>
        <position position="270"/>
    </location>
    <ligand>
        <name>CoA</name>
        <dbReference type="ChEBI" id="CHEBI:57287"/>
    </ligand>
</feature>
<gene>
    <name evidence="8" type="ORF">ROZALSC1DRAFT_27299</name>
</gene>
<dbReference type="Gene3D" id="3.40.47.10">
    <property type="match status" value="1"/>
</dbReference>
<evidence type="ECO:0000256" key="2">
    <source>
        <dbReference type="ARBA" id="ARBA00022679"/>
    </source>
</evidence>
<evidence type="ECO:0000256" key="5">
    <source>
        <dbReference type="RuleBase" id="RU364071"/>
    </source>
</evidence>
<dbReference type="Pfam" id="PF08540">
    <property type="entry name" value="HMG_CoA_synt_C"/>
    <property type="match status" value="1"/>
</dbReference>
<evidence type="ECO:0000259" key="6">
    <source>
        <dbReference type="Pfam" id="PF01154"/>
    </source>
</evidence>
<dbReference type="PANTHER" id="PTHR43323:SF2">
    <property type="entry name" value="HYDROXYMETHYLGLUTARYL-COA SYNTHASE"/>
    <property type="match status" value="1"/>
</dbReference>
<dbReference type="InterPro" id="IPR010122">
    <property type="entry name" value="HMG_CoA_synthase_euk"/>
</dbReference>
<comment type="catalytic activity">
    <reaction evidence="5">
        <text>acetoacetyl-CoA + acetyl-CoA + H2O = (3S)-3-hydroxy-3-methylglutaryl-CoA + CoA + H(+)</text>
        <dbReference type="Rhea" id="RHEA:10188"/>
        <dbReference type="ChEBI" id="CHEBI:15377"/>
        <dbReference type="ChEBI" id="CHEBI:15378"/>
        <dbReference type="ChEBI" id="CHEBI:43074"/>
        <dbReference type="ChEBI" id="CHEBI:57286"/>
        <dbReference type="ChEBI" id="CHEBI:57287"/>
        <dbReference type="ChEBI" id="CHEBI:57288"/>
        <dbReference type="EC" id="2.3.3.10"/>
    </reaction>
</comment>
<evidence type="ECO:0000259" key="7">
    <source>
        <dbReference type="Pfam" id="PF08540"/>
    </source>
</evidence>
<feature type="domain" description="Hydroxymethylglutaryl-coenzyme A synthase N-terminal" evidence="6">
    <location>
        <begin position="21"/>
        <end position="193"/>
    </location>
</feature>
<accession>A0A4P9YQE4</accession>
<name>A0A4P9YQE4_ROZAC</name>
<proteinExistence type="inferred from homology"/>
<reference evidence="9" key="1">
    <citation type="journal article" date="2018" name="Nat. Microbiol.">
        <title>Leveraging single-cell genomics to expand the fungal tree of life.</title>
        <authorList>
            <person name="Ahrendt S.R."/>
            <person name="Quandt C.A."/>
            <person name="Ciobanu D."/>
            <person name="Clum A."/>
            <person name="Salamov A."/>
            <person name="Andreopoulos B."/>
            <person name="Cheng J.F."/>
            <person name="Woyke T."/>
            <person name="Pelin A."/>
            <person name="Henrissat B."/>
            <person name="Reynolds N.K."/>
            <person name="Benny G.L."/>
            <person name="Smith M.E."/>
            <person name="James T.Y."/>
            <person name="Grigoriev I.V."/>
        </authorList>
    </citation>
    <scope>NUCLEOTIDE SEQUENCE [LARGE SCALE GENOMIC DNA]</scope>
    <source>
        <strain evidence="9">CSF55</strain>
    </source>
</reference>
<dbReference type="FunFam" id="3.40.47.10:FF:000008">
    <property type="entry name" value="3-hydroxy-3-methylglutaryl coenzyme A synthase"/>
    <property type="match status" value="1"/>
</dbReference>
<feature type="domain" description="Hydroxymethylglutaryl-coenzyme A synthase C-terminal" evidence="7">
    <location>
        <begin position="197"/>
        <end position="448"/>
    </location>
</feature>
<dbReference type="Proteomes" id="UP000281549">
    <property type="component" value="Unassembled WGS sequence"/>
</dbReference>
<evidence type="ECO:0000313" key="8">
    <source>
        <dbReference type="EMBL" id="RKP21281.1"/>
    </source>
</evidence>
<comment type="function">
    <text evidence="5">Catalyzes the condensation of acetyl-CoA with acetoacetyl-CoA to form HMG-CoA.</text>
</comment>
<sequence>MPLAMLHSCQTLNTDFNSERVKDVGIIGFDFYFPLTFVEQSDLEKYYGVSEGKYTIGLGQERMAFTGDREDVNSMALTAVKRLMDSSKISYLDIGRIEVGTESIVDKSKSVKTVLMQLFEEHGNTDIEGVMSINACYGGTAALFNSVAWVESSAWDGRFALVVTSDIAVYDHGNARPTGGAGAVALLIGPNAPLVLNTVRASHMKNTYDFYKPVFSSEYPQVNGAQSISCYYDALDKCYSRFIDKAGSSTGKKYNVDSFDYFVFHSPFSKLVQKSFGRLVYNDMIRSEQFANDELEKMSDKELEKKMIHISKQKFSEKVLPSTFASKNLGNSYTSSIFFGLISLLAMEDPVDKDIVLFSYGSGLTSSMYWLTCKKSMKRWVDSSAFFKRFSNRLRQTPEEFEYALSLREKLIKTPHSYHPISSIDLLDFQTFYLDHIDSEYKRVYTLKSSQI</sequence>
<dbReference type="EMBL" id="ML004970">
    <property type="protein sequence ID" value="RKP21281.1"/>
    <property type="molecule type" value="Genomic_DNA"/>
</dbReference>
<feature type="binding site" evidence="4">
    <location>
        <position position="274"/>
    </location>
    <ligand>
        <name>CoA</name>
        <dbReference type="ChEBI" id="CHEBI:57287"/>
    </ligand>
</feature>
<dbReference type="GO" id="GO:0010142">
    <property type="term" value="P:farnesyl diphosphate biosynthetic process, mevalonate pathway"/>
    <property type="evidence" value="ECO:0007669"/>
    <property type="project" value="InterPro"/>
</dbReference>
<dbReference type="GO" id="GO:0006084">
    <property type="term" value="P:acetyl-CoA metabolic process"/>
    <property type="evidence" value="ECO:0007669"/>
    <property type="project" value="InterPro"/>
</dbReference>
<dbReference type="AlphaFoldDB" id="A0A4P9YQE4"/>
<dbReference type="Pfam" id="PF01154">
    <property type="entry name" value="HMG_CoA_synt_N"/>
    <property type="match status" value="1"/>
</dbReference>
<evidence type="ECO:0000256" key="4">
    <source>
        <dbReference type="PIRSR" id="PIRSR610122-2"/>
    </source>
</evidence>